<gene>
    <name evidence="2" type="ORF">SGODD07_00671</name>
</gene>
<dbReference type="AlphaFoldDB" id="A0A139N9N1"/>
<accession>A0A139N9N1</accession>
<dbReference type="EMBL" id="LQRC01000095">
    <property type="protein sequence ID" value="KXT72603.1"/>
    <property type="molecule type" value="Genomic_DNA"/>
</dbReference>
<dbReference type="PANTHER" id="PTHR45036">
    <property type="entry name" value="METHYLTRANSFERASE LIKE 7B"/>
    <property type="match status" value="1"/>
</dbReference>
<dbReference type="InterPro" id="IPR052356">
    <property type="entry name" value="Thiol_S-MT"/>
</dbReference>
<dbReference type="InterPro" id="IPR029063">
    <property type="entry name" value="SAM-dependent_MTases_sf"/>
</dbReference>
<reference evidence="2 3" key="1">
    <citation type="submission" date="2016-01" db="EMBL/GenBank/DDBJ databases">
        <title>Highly variable Streptococcus oralis are common among viridans streptococci isolated from primates.</title>
        <authorList>
            <person name="Denapaite D."/>
            <person name="Rieger M."/>
            <person name="Koendgen S."/>
            <person name="Brueckner R."/>
            <person name="Ochigava I."/>
            <person name="Kappeler P."/>
            <person name="Maetz-Rensing K."/>
            <person name="Leendertz F."/>
            <person name="Hakenbeck R."/>
        </authorList>
    </citation>
    <scope>NUCLEOTIDE SEQUENCE [LARGE SCALE GENOMIC DNA]</scope>
    <source>
        <strain evidence="2 3">DD07</strain>
    </source>
</reference>
<dbReference type="GO" id="GO:0008757">
    <property type="term" value="F:S-adenosylmethionine-dependent methyltransferase activity"/>
    <property type="evidence" value="ECO:0007669"/>
    <property type="project" value="InterPro"/>
</dbReference>
<protein>
    <recommendedName>
        <fullName evidence="1">Methyltransferase type 11 domain-containing protein</fullName>
    </recommendedName>
</protein>
<sequence length="234" mass="27353">MDLQAYKNHLEEPWGKIYYDILFDQLKNVEGMKVLDFGSGFGIVANQLAEKNQVTALEPNMEMIIHRKRTNSYEQLQGSLEVLEIFKDESFDLIICHNVLEYVEDIDPYLMAFSRLLKKGGKLSIVKHNHVGRIMHTVIFENDIKKARELILGKDYLTHSMGQAVYYEIADVIKPYPFEILDFQGIRIFYGLQPNDVKTDPGWRENMLEMELAVNNQSPYRDIAAFQHYWLVKK</sequence>
<evidence type="ECO:0000259" key="1">
    <source>
        <dbReference type="Pfam" id="PF08241"/>
    </source>
</evidence>
<dbReference type="Proteomes" id="UP000070096">
    <property type="component" value="Unassembled WGS sequence"/>
</dbReference>
<evidence type="ECO:0000313" key="3">
    <source>
        <dbReference type="Proteomes" id="UP000070096"/>
    </source>
</evidence>
<feature type="domain" description="Methyltransferase type 11" evidence="1">
    <location>
        <begin position="35"/>
        <end position="124"/>
    </location>
</feature>
<organism evidence="2 3">
    <name type="scientific">Streptococcus gordonii</name>
    <dbReference type="NCBI Taxonomy" id="1302"/>
    <lineage>
        <taxon>Bacteria</taxon>
        <taxon>Bacillati</taxon>
        <taxon>Bacillota</taxon>
        <taxon>Bacilli</taxon>
        <taxon>Lactobacillales</taxon>
        <taxon>Streptococcaceae</taxon>
        <taxon>Streptococcus</taxon>
    </lineage>
</organism>
<dbReference type="CDD" id="cd02440">
    <property type="entry name" value="AdoMet_MTases"/>
    <property type="match status" value="1"/>
</dbReference>
<dbReference type="PANTHER" id="PTHR45036:SF1">
    <property type="entry name" value="METHYLTRANSFERASE LIKE 7A"/>
    <property type="match status" value="1"/>
</dbReference>
<dbReference type="PATRIC" id="fig|1302.21.peg.746"/>
<name>A0A139N9N1_STRGN</name>
<dbReference type="InterPro" id="IPR013216">
    <property type="entry name" value="Methyltransf_11"/>
</dbReference>
<dbReference type="SUPFAM" id="SSF53335">
    <property type="entry name" value="S-adenosyl-L-methionine-dependent methyltransferases"/>
    <property type="match status" value="1"/>
</dbReference>
<proteinExistence type="predicted"/>
<evidence type="ECO:0000313" key="2">
    <source>
        <dbReference type="EMBL" id="KXT72603.1"/>
    </source>
</evidence>
<dbReference type="Pfam" id="PF08241">
    <property type="entry name" value="Methyltransf_11"/>
    <property type="match status" value="1"/>
</dbReference>
<comment type="caution">
    <text evidence="2">The sequence shown here is derived from an EMBL/GenBank/DDBJ whole genome shotgun (WGS) entry which is preliminary data.</text>
</comment>
<dbReference type="Gene3D" id="3.40.50.150">
    <property type="entry name" value="Vaccinia Virus protein VP39"/>
    <property type="match status" value="1"/>
</dbReference>